<organism evidence="2 3">
    <name type="scientific">Pleurodeles waltl</name>
    <name type="common">Iberian ribbed newt</name>
    <dbReference type="NCBI Taxonomy" id="8319"/>
    <lineage>
        <taxon>Eukaryota</taxon>
        <taxon>Metazoa</taxon>
        <taxon>Chordata</taxon>
        <taxon>Craniata</taxon>
        <taxon>Vertebrata</taxon>
        <taxon>Euteleostomi</taxon>
        <taxon>Amphibia</taxon>
        <taxon>Batrachia</taxon>
        <taxon>Caudata</taxon>
        <taxon>Salamandroidea</taxon>
        <taxon>Salamandridae</taxon>
        <taxon>Pleurodelinae</taxon>
        <taxon>Pleurodeles</taxon>
    </lineage>
</organism>
<reference evidence="2" key="1">
    <citation type="journal article" date="2022" name="bioRxiv">
        <title>Sequencing and chromosome-scale assembly of the giantPleurodeles waltlgenome.</title>
        <authorList>
            <person name="Brown T."/>
            <person name="Elewa A."/>
            <person name="Iarovenko S."/>
            <person name="Subramanian E."/>
            <person name="Araus A.J."/>
            <person name="Petzold A."/>
            <person name="Susuki M."/>
            <person name="Suzuki K.-i.T."/>
            <person name="Hayashi T."/>
            <person name="Toyoda A."/>
            <person name="Oliveira C."/>
            <person name="Osipova E."/>
            <person name="Leigh N.D."/>
            <person name="Simon A."/>
            <person name="Yun M.H."/>
        </authorList>
    </citation>
    <scope>NUCLEOTIDE SEQUENCE</scope>
    <source>
        <strain evidence="2">20211129_DDA</strain>
        <tissue evidence="2">Liver</tissue>
    </source>
</reference>
<dbReference type="AlphaFoldDB" id="A0AAV7LAS2"/>
<feature type="region of interest" description="Disordered" evidence="1">
    <location>
        <begin position="1"/>
        <end position="21"/>
    </location>
</feature>
<dbReference type="Proteomes" id="UP001066276">
    <property type="component" value="Chromosome 12"/>
</dbReference>
<evidence type="ECO:0000313" key="3">
    <source>
        <dbReference type="Proteomes" id="UP001066276"/>
    </source>
</evidence>
<evidence type="ECO:0000256" key="1">
    <source>
        <dbReference type="SAM" id="MobiDB-lite"/>
    </source>
</evidence>
<gene>
    <name evidence="2" type="ORF">NDU88_005938</name>
</gene>
<accession>A0AAV7LAS2</accession>
<evidence type="ECO:0000313" key="2">
    <source>
        <dbReference type="EMBL" id="KAJ1085813.1"/>
    </source>
</evidence>
<sequence>MWDTGFPGTAHPLPSRRGPWHQSGIQASLALRTPYLRGEAPGINVGYRVHWSRAPLNYEDGTLAPMCDTGFPGTAHPLPSRRGPWHQSGIQASLVLRTPYLRGEAPGTKVGYRLPWHCAPLNFEDRPLAPKWDTGFPGTAHDLPSRIDPWHQSGIQASLALCTPYLRGEAPGINVGYRVHWSRAPLNYEDGTLAPMCDTGFPGTAHPLPSRRGPWHQSGIQASLVLRTPYLRGEAPGTKVGYRLPWHCARLTFEDRPLAPKWDTGFPGTVHPLHSRRGPWHQSGIQASLALCTPYLRGEAPGTKVGYRLPWHCAPLTFEERPLAPKWDTGFPGTVHPLPLRRGPWHQSGIQASLALRTPYLRGEAPGINVGYRVHWSRAPLNYEDGTLAPMWDTGFPGTAHPLPSRRGPWHQSGIQASLALRTPYLRGEAPGINVGYRVHWSRAPLNYEDGTLAPMCDTGFPGTAHPLPSRRGPWHQSGIQASLVLRTPYLRGEAPGTKVGYRLPWHCARLTFEDRPLAPKWDTGFPGTVHPLHSRRGPWHQSGIQASLALCTPYLRGEAPGTKVGYRLPWHCAPLTFEERPLAPKWDTGFPGTVHPLPLRRGPWHQSGIQASLALRTPYLRGEAPGTKVGYRLPWHCAPLTFEERPLASR</sequence>
<name>A0AAV7LAS2_PLEWA</name>
<comment type="caution">
    <text evidence="2">The sequence shown here is derived from an EMBL/GenBank/DDBJ whole genome shotgun (WGS) entry which is preliminary data.</text>
</comment>
<keyword evidence="3" id="KW-1185">Reference proteome</keyword>
<protein>
    <submittedName>
        <fullName evidence="2">Uncharacterized protein</fullName>
    </submittedName>
</protein>
<proteinExistence type="predicted"/>
<dbReference type="EMBL" id="JANPWB010000016">
    <property type="protein sequence ID" value="KAJ1085813.1"/>
    <property type="molecule type" value="Genomic_DNA"/>
</dbReference>